<dbReference type="PANTHER" id="PTHR30203">
    <property type="entry name" value="OUTER MEMBRANE CATION EFFLUX PROTEIN"/>
    <property type="match status" value="1"/>
</dbReference>
<organism evidence="4 5">
    <name type="scientific">Candidatus Electrothrix aarhusensis</name>
    <dbReference type="NCBI Taxonomy" id="1859131"/>
    <lineage>
        <taxon>Bacteria</taxon>
        <taxon>Pseudomonadati</taxon>
        <taxon>Thermodesulfobacteriota</taxon>
        <taxon>Desulfobulbia</taxon>
        <taxon>Desulfobulbales</taxon>
        <taxon>Desulfobulbaceae</taxon>
        <taxon>Candidatus Electrothrix</taxon>
    </lineage>
</organism>
<dbReference type="GO" id="GO:0015562">
    <property type="term" value="F:efflux transmembrane transporter activity"/>
    <property type="evidence" value="ECO:0007669"/>
    <property type="project" value="InterPro"/>
</dbReference>
<dbReference type="SUPFAM" id="SSF56954">
    <property type="entry name" value="Outer membrane efflux proteins (OEP)"/>
    <property type="match status" value="1"/>
</dbReference>
<name>A0A3S3U7F1_9BACT</name>
<feature type="compositionally biased region" description="Basic and acidic residues" evidence="2">
    <location>
        <begin position="437"/>
        <end position="447"/>
    </location>
</feature>
<dbReference type="EMBL" id="MTKO01000106">
    <property type="protein sequence ID" value="RWX43895.1"/>
    <property type="molecule type" value="Genomic_DNA"/>
</dbReference>
<evidence type="ECO:0000256" key="2">
    <source>
        <dbReference type="SAM" id="MobiDB-lite"/>
    </source>
</evidence>
<dbReference type="Pfam" id="PF02321">
    <property type="entry name" value="OEP"/>
    <property type="match status" value="2"/>
</dbReference>
<dbReference type="InterPro" id="IPR010131">
    <property type="entry name" value="MdtP/NodT-like"/>
</dbReference>
<feature type="signal peptide" evidence="3">
    <location>
        <begin position="1"/>
        <end position="24"/>
    </location>
</feature>
<dbReference type="Gene3D" id="1.20.1600.10">
    <property type="entry name" value="Outer membrane efflux proteins (OEP)"/>
    <property type="match status" value="1"/>
</dbReference>
<proteinExistence type="inferred from homology"/>
<protein>
    <submittedName>
        <fullName evidence="4">Outer membrane protein TolC</fullName>
    </submittedName>
</protein>
<keyword evidence="5" id="KW-1185">Reference proteome</keyword>
<gene>
    <name evidence="4" type="ORF">H206_02344</name>
</gene>
<dbReference type="Proteomes" id="UP000287853">
    <property type="component" value="Unassembled WGS sequence"/>
</dbReference>
<accession>A0A3S3U7F1</accession>
<evidence type="ECO:0000256" key="3">
    <source>
        <dbReference type="SAM" id="SignalP"/>
    </source>
</evidence>
<evidence type="ECO:0000256" key="1">
    <source>
        <dbReference type="ARBA" id="ARBA00007613"/>
    </source>
</evidence>
<keyword evidence="3" id="KW-0732">Signal</keyword>
<feature type="compositionally biased region" description="Acidic residues" evidence="2">
    <location>
        <begin position="427"/>
        <end position="436"/>
    </location>
</feature>
<evidence type="ECO:0000313" key="5">
    <source>
        <dbReference type="Proteomes" id="UP000287853"/>
    </source>
</evidence>
<reference evidence="4 5" key="1">
    <citation type="submission" date="2017-01" db="EMBL/GenBank/DDBJ databases">
        <title>The cable genome- insights into the physiology and evolution of filamentous bacteria capable of sulfide oxidation via long distance electron transfer.</title>
        <authorList>
            <person name="Schreiber L."/>
            <person name="Bjerg J.T."/>
            <person name="Boggild A."/>
            <person name="Van De Vossenberg J."/>
            <person name="Meysman F."/>
            <person name="Nielsen L.P."/>
            <person name="Schramm A."/>
            <person name="Kjeldsen K.U."/>
        </authorList>
    </citation>
    <scope>NUCLEOTIDE SEQUENCE [LARGE SCALE GENOMIC DNA]</scope>
    <source>
        <strain evidence="4">MCF</strain>
    </source>
</reference>
<dbReference type="AlphaFoldDB" id="A0A3S3U7F1"/>
<evidence type="ECO:0000313" key="4">
    <source>
        <dbReference type="EMBL" id="RWX43895.1"/>
    </source>
</evidence>
<feature type="region of interest" description="Disordered" evidence="2">
    <location>
        <begin position="427"/>
        <end position="447"/>
    </location>
</feature>
<comment type="similarity">
    <text evidence="1">Belongs to the outer membrane factor (OMF) (TC 1.B.17) family.</text>
</comment>
<sequence length="447" mass="49435">MKRYICTCLLCLIPAMLPCSAVFSAEEEDKTLSAYLEQALIGNDALLAARAQFRAASAKVRQAGVLPDPKLEIQYYLQPVETRTGPQQAALGIGQGLPWFGKLPLMRKLSSHDEAIAGAKIAAVELDMARQVKTAYIEYCFLGRSQQVVADNLELLRYLEGVARSRYTGGKATYFDVLKIQAELARTQDKARTLKDQASPLRIRINNLLGTEAEQRRAVPKHLPKVVLKKKEHAIYTLALENAPLLQAAQERIAKARTGKELAKKDFYPDFKVSMKTILTGSAEYGDPPDSGSDPLIAGVSMNLPIFRDRRRAKVAEQNADIKAARSLKEEQKRGLKNRIEQGLYAYRDAERRVALYRDELLPNAQQQIEVAVSGFQSGKNSILEMIDAEQSLLTFSLAVSRALADRALAVAGLEAQAGVVLATWEEPDVAEPNDAEDIKEVEPEKK</sequence>
<dbReference type="InterPro" id="IPR003423">
    <property type="entry name" value="OMP_efflux"/>
</dbReference>
<dbReference type="PANTHER" id="PTHR30203:SF24">
    <property type="entry name" value="BLR4935 PROTEIN"/>
    <property type="match status" value="1"/>
</dbReference>
<comment type="caution">
    <text evidence="4">The sequence shown here is derived from an EMBL/GenBank/DDBJ whole genome shotgun (WGS) entry which is preliminary data.</text>
</comment>
<feature type="chain" id="PRO_5018595923" evidence="3">
    <location>
        <begin position="25"/>
        <end position="447"/>
    </location>
</feature>